<evidence type="ECO:0000313" key="8">
    <source>
        <dbReference type="EMBL" id="ERL84244.1"/>
    </source>
</evidence>
<dbReference type="Gene3D" id="3.40.30.10">
    <property type="entry name" value="Glutaredoxin"/>
    <property type="match status" value="1"/>
</dbReference>
<dbReference type="OMA" id="GRINFEY"/>
<name>N6TQA2_DENPD</name>
<dbReference type="InterPro" id="IPR004911">
    <property type="entry name" value="Interferon-induced_GILT"/>
</dbReference>
<evidence type="ECO:0000256" key="1">
    <source>
        <dbReference type="ARBA" id="ARBA00004613"/>
    </source>
</evidence>
<dbReference type="PANTHER" id="PTHR13234:SF8">
    <property type="entry name" value="GAMMA-INTERFERON-INDUCIBLE LYSOSOMAL THIOL REDUCTASE"/>
    <property type="match status" value="1"/>
</dbReference>
<dbReference type="GO" id="GO:0005576">
    <property type="term" value="C:extracellular region"/>
    <property type="evidence" value="ECO:0007669"/>
    <property type="project" value="UniProtKB-SubCell"/>
</dbReference>
<evidence type="ECO:0000313" key="10">
    <source>
        <dbReference type="EnsemblMetazoa" id="XP_019754987.1"/>
    </source>
</evidence>
<dbReference type="Pfam" id="PF03227">
    <property type="entry name" value="GILT"/>
    <property type="match status" value="1"/>
</dbReference>
<dbReference type="EMBL" id="KB631341">
    <property type="protein sequence ID" value="ERL84244.1"/>
    <property type="molecule type" value="Genomic_DNA"/>
</dbReference>
<dbReference type="KEGG" id="dpa:109533915"/>
<dbReference type="AlphaFoldDB" id="N6TQA2"/>
<evidence type="ECO:0000256" key="6">
    <source>
        <dbReference type="SAM" id="SignalP"/>
    </source>
</evidence>
<dbReference type="GO" id="GO:0016671">
    <property type="term" value="F:oxidoreductase activity, acting on a sulfur group of donors, disulfide as acceptor"/>
    <property type="evidence" value="ECO:0007669"/>
    <property type="project" value="InterPro"/>
</dbReference>
<reference evidence="11 12" key="1">
    <citation type="journal article" date="2013" name="Genome Biol.">
        <title>Draft genome of the mountain pine beetle, Dendroctonus ponderosae Hopkins, a major forest pest.</title>
        <authorList>
            <person name="Keeling C.I."/>
            <person name="Yuen M.M."/>
            <person name="Liao N.Y."/>
            <person name="Docking T.R."/>
            <person name="Chan S.K."/>
            <person name="Taylor G.A."/>
            <person name="Palmquist D.L."/>
            <person name="Jackman S.D."/>
            <person name="Nguyen A."/>
            <person name="Li M."/>
            <person name="Henderson H."/>
            <person name="Janes J.K."/>
            <person name="Zhao Y."/>
            <person name="Pandoh P."/>
            <person name="Moore R."/>
            <person name="Sperling F.A."/>
            <person name="Huber D.P."/>
            <person name="Birol I."/>
            <person name="Jones S.J."/>
            <person name="Bohlmann J."/>
        </authorList>
    </citation>
    <scope>NUCLEOTIDE SEQUENCE</scope>
</reference>
<evidence type="ECO:0000256" key="2">
    <source>
        <dbReference type="ARBA" id="ARBA00005679"/>
    </source>
</evidence>
<dbReference type="InterPro" id="IPR036249">
    <property type="entry name" value="Thioredoxin-like_sf"/>
</dbReference>
<keyword evidence="3" id="KW-0964">Secreted</keyword>
<proteinExistence type="inferred from homology"/>
<dbReference type="EMBL" id="KB740566">
    <property type="protein sequence ID" value="ENN80218.1"/>
    <property type="molecule type" value="Genomic_DNA"/>
</dbReference>
<gene>
    <name evidence="8" type="ORF">D910_01623</name>
    <name evidence="9" type="ORF">D910_06282</name>
    <name evidence="7" type="ORF">YQE_03353</name>
</gene>
<keyword evidence="11" id="KW-1185">Reference proteome</keyword>
<keyword evidence="4 6" id="KW-0732">Signal</keyword>
<comment type="similarity">
    <text evidence="2">Belongs to the GILT family.</text>
</comment>
<evidence type="ECO:0008006" key="13">
    <source>
        <dbReference type="Google" id="ProtNLM"/>
    </source>
</evidence>
<dbReference type="SUPFAM" id="SSF52833">
    <property type="entry name" value="Thioredoxin-like"/>
    <property type="match status" value="1"/>
</dbReference>
<evidence type="ECO:0000256" key="4">
    <source>
        <dbReference type="ARBA" id="ARBA00022729"/>
    </source>
</evidence>
<evidence type="ECO:0000313" key="7">
    <source>
        <dbReference type="EMBL" id="ENN80218.1"/>
    </source>
</evidence>
<evidence type="ECO:0000313" key="12">
    <source>
        <dbReference type="Proteomes" id="UP000030742"/>
    </source>
</evidence>
<evidence type="ECO:0000256" key="5">
    <source>
        <dbReference type="ARBA" id="ARBA00023180"/>
    </source>
</evidence>
<dbReference type="EnsemblMetazoa" id="XM_019899428.1">
    <property type="protein sequence ID" value="XP_019754987.1"/>
    <property type="gene ID" value="LOC109533915"/>
</dbReference>
<dbReference type="Proteomes" id="UP000019118">
    <property type="component" value="Unassembled WGS sequence"/>
</dbReference>
<evidence type="ECO:0000313" key="9">
    <source>
        <dbReference type="EMBL" id="ERL88901.1"/>
    </source>
</evidence>
<feature type="non-terminal residue" evidence="7">
    <location>
        <position position="1"/>
    </location>
</feature>
<reference evidence="10" key="2">
    <citation type="submission" date="2024-08" db="UniProtKB">
        <authorList>
            <consortium name="EnsemblMetazoa"/>
        </authorList>
    </citation>
    <scope>IDENTIFICATION</scope>
</reference>
<dbReference type="Proteomes" id="UP000030742">
    <property type="component" value="Unassembled WGS sequence"/>
</dbReference>
<dbReference type="PANTHER" id="PTHR13234">
    <property type="entry name" value="GAMMA-INTERFERON INDUCIBLE LYSOSOMAL THIOL REDUCTASE GILT"/>
    <property type="match status" value="1"/>
</dbReference>
<keyword evidence="5" id="KW-0325">Glycoprotein</keyword>
<feature type="chain" id="PRO_5011944960" description="Gamma-interferon-inducible lysosomal thiol reductase" evidence="6">
    <location>
        <begin position="16"/>
        <end position="211"/>
    </location>
</feature>
<feature type="signal peptide" evidence="6">
    <location>
        <begin position="1"/>
        <end position="15"/>
    </location>
</feature>
<comment type="subcellular location">
    <subcellularLocation>
        <location evidence="1">Secreted</location>
    </subcellularLocation>
</comment>
<protein>
    <recommendedName>
        <fullName evidence="13">Gamma-interferon-inducible lysosomal thiol reductase</fullName>
    </recommendedName>
</protein>
<dbReference type="HOGENOM" id="CLU_066886_2_1_1"/>
<accession>N6TQA2</accession>
<organism evidence="7">
    <name type="scientific">Dendroctonus ponderosae</name>
    <name type="common">Mountain pine beetle</name>
    <dbReference type="NCBI Taxonomy" id="77166"/>
    <lineage>
        <taxon>Eukaryota</taxon>
        <taxon>Metazoa</taxon>
        <taxon>Ecdysozoa</taxon>
        <taxon>Arthropoda</taxon>
        <taxon>Hexapoda</taxon>
        <taxon>Insecta</taxon>
        <taxon>Pterygota</taxon>
        <taxon>Neoptera</taxon>
        <taxon>Endopterygota</taxon>
        <taxon>Coleoptera</taxon>
        <taxon>Polyphaga</taxon>
        <taxon>Cucujiformia</taxon>
        <taxon>Curculionidae</taxon>
        <taxon>Scolytinae</taxon>
        <taxon>Dendroctonus</taxon>
    </lineage>
</organism>
<evidence type="ECO:0000256" key="3">
    <source>
        <dbReference type="ARBA" id="ARBA00022525"/>
    </source>
</evidence>
<sequence>MKFVTCFIFVSVALGFQISAAVKVSVYYETLCPYSIAFISNQLHPNYKIFDNLIELELIPYGHATEEIVDGMKTFTCQHGTDECYGNTVHGCVIEYQNISTSELFVFCGQSSSSPASLEILEKCAMDNEIPWSDIESCLSSGQGEDILEKHGQKTDLLNPTGIPTIVFNDVFNDDDWRESLNDFKAVLCKYLENEPDKCKSSLYHFDAEIK</sequence>
<dbReference type="EMBL" id="KB632110">
    <property type="protein sequence ID" value="ERL88901.1"/>
    <property type="molecule type" value="Genomic_DNA"/>
</dbReference>
<dbReference type="OrthoDB" id="958254at2759"/>
<evidence type="ECO:0000313" key="11">
    <source>
        <dbReference type="Proteomes" id="UP000019118"/>
    </source>
</evidence>